<protein>
    <submittedName>
        <fullName evidence="1">Uncharacterized protein</fullName>
    </submittedName>
</protein>
<evidence type="ECO:0000313" key="1">
    <source>
        <dbReference type="EMBL" id="KAK3700797.1"/>
    </source>
</evidence>
<sequence>MARRYEELEWVDEESVPPEELQARYLAAGFANLSVARKTAQDWYCLLHRMQGAAALPHILDGSLGHQVDRTEFENDTAFCEWAYFVDWEERELIVSHGGLEEVKDFAGLTEDWMLHIFQDEGDGDEE</sequence>
<name>A0ACC3MSL8_9PEZI</name>
<reference evidence="1" key="1">
    <citation type="submission" date="2023-07" db="EMBL/GenBank/DDBJ databases">
        <title>Black Yeasts Isolated from many extreme environments.</title>
        <authorList>
            <person name="Coleine C."/>
            <person name="Stajich J.E."/>
            <person name="Selbmann L."/>
        </authorList>
    </citation>
    <scope>NUCLEOTIDE SEQUENCE</scope>
    <source>
        <strain evidence="1">CCFEE 5714</strain>
    </source>
</reference>
<keyword evidence="2" id="KW-1185">Reference proteome</keyword>
<dbReference type="Proteomes" id="UP001281147">
    <property type="component" value="Unassembled WGS sequence"/>
</dbReference>
<accession>A0ACC3MSL8</accession>
<dbReference type="EMBL" id="JAUTXU010000180">
    <property type="protein sequence ID" value="KAK3700797.1"/>
    <property type="molecule type" value="Genomic_DNA"/>
</dbReference>
<gene>
    <name evidence="1" type="ORF">LTR37_015769</name>
</gene>
<proteinExistence type="predicted"/>
<comment type="caution">
    <text evidence="1">The sequence shown here is derived from an EMBL/GenBank/DDBJ whole genome shotgun (WGS) entry which is preliminary data.</text>
</comment>
<organism evidence="1 2">
    <name type="scientific">Vermiconidia calcicola</name>
    <dbReference type="NCBI Taxonomy" id="1690605"/>
    <lineage>
        <taxon>Eukaryota</taxon>
        <taxon>Fungi</taxon>
        <taxon>Dikarya</taxon>
        <taxon>Ascomycota</taxon>
        <taxon>Pezizomycotina</taxon>
        <taxon>Dothideomycetes</taxon>
        <taxon>Dothideomycetidae</taxon>
        <taxon>Mycosphaerellales</taxon>
        <taxon>Extremaceae</taxon>
        <taxon>Vermiconidia</taxon>
    </lineage>
</organism>
<evidence type="ECO:0000313" key="2">
    <source>
        <dbReference type="Proteomes" id="UP001281147"/>
    </source>
</evidence>